<evidence type="ECO:0000313" key="2">
    <source>
        <dbReference type="EMBL" id="VWO99845.1"/>
    </source>
</evidence>
<accession>A0A5K1K4G4</accession>
<reference evidence="2" key="1">
    <citation type="submission" date="2019-10" db="EMBL/GenBank/DDBJ databases">
        <authorList>
            <person name="Nor Muhammad N."/>
        </authorList>
    </citation>
    <scope>NUCLEOTIDE SEQUENCE</scope>
</reference>
<protein>
    <submittedName>
        <fullName evidence="2">N/A</fullName>
    </submittedName>
</protein>
<feature type="region of interest" description="Disordered" evidence="1">
    <location>
        <begin position="1"/>
        <end position="50"/>
    </location>
</feature>
<dbReference type="EMBL" id="LR727953">
    <property type="protein sequence ID" value="VWO99845.1"/>
    <property type="molecule type" value="Genomic_DNA"/>
</dbReference>
<proteinExistence type="predicted"/>
<evidence type="ECO:0000256" key="1">
    <source>
        <dbReference type="SAM" id="MobiDB-lite"/>
    </source>
</evidence>
<dbReference type="AlphaFoldDB" id="A0A5K1K4G4"/>
<organism evidence="2">
    <name type="scientific">Ganoderma boninense</name>
    <dbReference type="NCBI Taxonomy" id="34458"/>
    <lineage>
        <taxon>Eukaryota</taxon>
        <taxon>Fungi</taxon>
        <taxon>Dikarya</taxon>
        <taxon>Basidiomycota</taxon>
        <taxon>Agaricomycotina</taxon>
        <taxon>Agaricomycetes</taxon>
        <taxon>Polyporales</taxon>
        <taxon>Polyporaceae</taxon>
        <taxon>Ganoderma</taxon>
    </lineage>
</organism>
<sequence>MMPPKRKRVLQPESTSRRQNEDLGTISLTDEESEGDEHESNATVDAGEDDGQGTLLSLDFALTRHSKAIWQLLRDPISDGPPVYHLRDIPHEATWSESNTLCIPGPQSRAVVIVAFGSLASYELVLKHHKPTKLTVIIDLFCAADAERLGRIHNLAQPGGQGAIYQILARRESAGPRSRLLNVYDRSGCKEAQHKVAALSINELVGDDDVVRMEMRCVRIKVGEVYRAEFKLKTLSLYLATSRGVDIMQ</sequence>
<name>A0A5K1K4G4_9APHY</name>
<gene>
    <name evidence="2" type="primary">I1S4Q3</name>
</gene>